<keyword evidence="1" id="KW-1133">Transmembrane helix</keyword>
<keyword evidence="1" id="KW-0812">Transmembrane</keyword>
<evidence type="ECO:0000256" key="1">
    <source>
        <dbReference type="SAM" id="Phobius"/>
    </source>
</evidence>
<proteinExistence type="predicted"/>
<name>A3IYT7_9CHRO</name>
<keyword evidence="3" id="KW-1185">Reference proteome</keyword>
<dbReference type="AlphaFoldDB" id="A3IYT7"/>
<keyword evidence="1" id="KW-0472">Membrane</keyword>
<reference evidence="2 3" key="1">
    <citation type="submission" date="2007-03" db="EMBL/GenBank/DDBJ databases">
        <authorList>
            <person name="Stal L."/>
            <person name="Ferriera S."/>
            <person name="Johnson J."/>
            <person name="Kravitz S."/>
            <person name="Beeson K."/>
            <person name="Sutton G."/>
            <person name="Rogers Y.-H."/>
            <person name="Friedman R."/>
            <person name="Frazier M."/>
            <person name="Venter J.C."/>
        </authorList>
    </citation>
    <scope>NUCLEOTIDE SEQUENCE [LARGE SCALE GENOMIC DNA]</scope>
    <source>
        <strain evidence="2 3">CCY0110</strain>
    </source>
</reference>
<feature type="transmembrane region" description="Helical" evidence="1">
    <location>
        <begin position="48"/>
        <end position="81"/>
    </location>
</feature>
<sequence length="90" mass="10703">MLRNQFFPLLLLATIVWFANTFLAAFKCSNWFSYCDKSQEKVLMVIESYKFLFFMLKVSVFFLLIINFGVWFVVPAIWMIWVASTCFSSR</sequence>
<gene>
    <name evidence="2" type="ORF">CY0110_31050</name>
</gene>
<organism evidence="2 3">
    <name type="scientific">Crocosphaera chwakensis CCY0110</name>
    <dbReference type="NCBI Taxonomy" id="391612"/>
    <lineage>
        <taxon>Bacteria</taxon>
        <taxon>Bacillati</taxon>
        <taxon>Cyanobacteriota</taxon>
        <taxon>Cyanophyceae</taxon>
        <taxon>Oscillatoriophycideae</taxon>
        <taxon>Chroococcales</taxon>
        <taxon>Aphanothecaceae</taxon>
        <taxon>Crocosphaera</taxon>
        <taxon>Crocosphaera chwakensis</taxon>
    </lineage>
</organism>
<evidence type="ECO:0000313" key="3">
    <source>
        <dbReference type="Proteomes" id="UP000003781"/>
    </source>
</evidence>
<accession>A3IYT7</accession>
<protein>
    <submittedName>
        <fullName evidence="2">Uncharacterized protein</fullName>
    </submittedName>
</protein>
<evidence type="ECO:0000313" key="2">
    <source>
        <dbReference type="EMBL" id="EAZ88348.1"/>
    </source>
</evidence>
<dbReference type="EMBL" id="AAXW01000088">
    <property type="protein sequence ID" value="EAZ88348.1"/>
    <property type="molecule type" value="Genomic_DNA"/>
</dbReference>
<comment type="caution">
    <text evidence="2">The sequence shown here is derived from an EMBL/GenBank/DDBJ whole genome shotgun (WGS) entry which is preliminary data.</text>
</comment>
<dbReference type="Proteomes" id="UP000003781">
    <property type="component" value="Unassembled WGS sequence"/>
</dbReference>